<keyword evidence="4 6" id="KW-0472">Membrane</keyword>
<reference evidence="8 9" key="1">
    <citation type="journal article" date="2023" name="Commun. Biol.">
        <title>Reorganization of the ancestral sex-determining regions during the evolution of trioecy in Pleodorina starrii.</title>
        <authorList>
            <person name="Takahashi K."/>
            <person name="Suzuki S."/>
            <person name="Kawai-Toyooka H."/>
            <person name="Yamamoto K."/>
            <person name="Hamaji T."/>
            <person name="Ootsuki R."/>
            <person name="Yamaguchi H."/>
            <person name="Kawachi M."/>
            <person name="Higashiyama T."/>
            <person name="Nozaki H."/>
        </authorList>
    </citation>
    <scope>NUCLEOTIDE SEQUENCE [LARGE SCALE GENOMIC DNA]</scope>
    <source>
        <strain evidence="8 9">NIES-4479</strain>
    </source>
</reference>
<feature type="transmembrane region" description="Helical" evidence="6">
    <location>
        <begin position="41"/>
        <end position="64"/>
    </location>
</feature>
<name>A0A9W6BH93_9CHLO</name>
<feature type="transmembrane region" description="Helical" evidence="6">
    <location>
        <begin position="212"/>
        <end position="236"/>
    </location>
</feature>
<feature type="transmembrane region" description="Helical" evidence="6">
    <location>
        <begin position="283"/>
        <end position="304"/>
    </location>
</feature>
<comment type="caution">
    <text evidence="8">The sequence shown here is derived from an EMBL/GenBank/DDBJ whole genome shotgun (WGS) entry which is preliminary data.</text>
</comment>
<feature type="domain" description="Sugar phosphate transporter" evidence="7">
    <location>
        <begin position="26"/>
        <end position="326"/>
    </location>
</feature>
<feature type="transmembrane region" description="Helical" evidence="6">
    <location>
        <begin position="185"/>
        <end position="206"/>
    </location>
</feature>
<gene>
    <name evidence="8" type="primary">PLEST004882</name>
    <name evidence="8" type="ORF">PLESTB_000517400</name>
</gene>
<dbReference type="InterPro" id="IPR050186">
    <property type="entry name" value="TPT_transporter"/>
</dbReference>
<evidence type="ECO:0000256" key="5">
    <source>
        <dbReference type="SAM" id="MobiDB-lite"/>
    </source>
</evidence>
<protein>
    <recommendedName>
        <fullName evidence="7">Sugar phosphate transporter domain-containing protein</fullName>
    </recommendedName>
</protein>
<evidence type="ECO:0000256" key="2">
    <source>
        <dbReference type="ARBA" id="ARBA00022692"/>
    </source>
</evidence>
<feature type="transmembrane region" description="Helical" evidence="6">
    <location>
        <begin position="151"/>
        <end position="173"/>
    </location>
</feature>
<accession>A0A9W6BH93</accession>
<evidence type="ECO:0000313" key="9">
    <source>
        <dbReference type="Proteomes" id="UP001165080"/>
    </source>
</evidence>
<sequence length="404" mass="41384">MGQLLNSANLKALTYGIMNVVSASGIVFANKAVFQTYGFHFTYALTWIHTVFTLVGMRVFATGGMFSVKAISQRRLVPLAAAYVAYIVLCNLSLKVNTVGFYQVMKIAVAPTVIALELLMFRRVPPLRIVASVMVVCVGIGVATVTDSQMASNLVGIGVGVGATVMTALYQIWAGSKQRELKASSMQLLHAYTPQATLMLGILVPLCEPMGWTAVAAAAAAAPGADAAAVAAAAAAPPPQRPPGSLLAYHYTPAAVAAILISAVLGLLVSLSTFLVIGATSSLTYNVVGHLKTVIILTGGCLFFGDAMPAKKLLGVCIAMGGIVWYTQQKLVAGSAGKAPGAASGDPTPAPVRTSLLPISSSSGPPIGSVKSAFTATVARSRGSGALAPAGGGTPNGHQPHLHR</sequence>
<dbReference type="GO" id="GO:0016020">
    <property type="term" value="C:membrane"/>
    <property type="evidence" value="ECO:0007669"/>
    <property type="project" value="UniProtKB-SubCell"/>
</dbReference>
<dbReference type="EMBL" id="BRXU01000004">
    <property type="protein sequence ID" value="GLC51577.1"/>
    <property type="molecule type" value="Genomic_DNA"/>
</dbReference>
<evidence type="ECO:0000256" key="3">
    <source>
        <dbReference type="ARBA" id="ARBA00022989"/>
    </source>
</evidence>
<dbReference type="Pfam" id="PF03151">
    <property type="entry name" value="TPT"/>
    <property type="match status" value="1"/>
</dbReference>
<feature type="transmembrane region" description="Helical" evidence="6">
    <location>
        <begin position="76"/>
        <end position="94"/>
    </location>
</feature>
<evidence type="ECO:0000256" key="1">
    <source>
        <dbReference type="ARBA" id="ARBA00004141"/>
    </source>
</evidence>
<feature type="transmembrane region" description="Helical" evidence="6">
    <location>
        <begin position="127"/>
        <end position="145"/>
    </location>
</feature>
<organism evidence="8 9">
    <name type="scientific">Pleodorina starrii</name>
    <dbReference type="NCBI Taxonomy" id="330485"/>
    <lineage>
        <taxon>Eukaryota</taxon>
        <taxon>Viridiplantae</taxon>
        <taxon>Chlorophyta</taxon>
        <taxon>core chlorophytes</taxon>
        <taxon>Chlorophyceae</taxon>
        <taxon>CS clade</taxon>
        <taxon>Chlamydomonadales</taxon>
        <taxon>Volvocaceae</taxon>
        <taxon>Pleodorina</taxon>
    </lineage>
</organism>
<dbReference type="Proteomes" id="UP001165080">
    <property type="component" value="Unassembled WGS sequence"/>
</dbReference>
<dbReference type="PANTHER" id="PTHR11132">
    <property type="entry name" value="SOLUTE CARRIER FAMILY 35"/>
    <property type="match status" value="1"/>
</dbReference>
<keyword evidence="3 6" id="KW-1133">Transmembrane helix</keyword>
<evidence type="ECO:0000256" key="6">
    <source>
        <dbReference type="SAM" id="Phobius"/>
    </source>
</evidence>
<evidence type="ECO:0000259" key="7">
    <source>
        <dbReference type="Pfam" id="PF03151"/>
    </source>
</evidence>
<feature type="transmembrane region" description="Helical" evidence="6">
    <location>
        <begin position="12"/>
        <end position="29"/>
    </location>
</feature>
<feature type="transmembrane region" description="Helical" evidence="6">
    <location>
        <begin position="248"/>
        <end position="277"/>
    </location>
</feature>
<evidence type="ECO:0000313" key="8">
    <source>
        <dbReference type="EMBL" id="GLC51577.1"/>
    </source>
</evidence>
<proteinExistence type="predicted"/>
<keyword evidence="2 6" id="KW-0812">Transmembrane</keyword>
<comment type="subcellular location">
    <subcellularLocation>
        <location evidence="1">Membrane</location>
        <topology evidence="1">Multi-pass membrane protein</topology>
    </subcellularLocation>
</comment>
<feature type="region of interest" description="Disordered" evidence="5">
    <location>
        <begin position="385"/>
        <end position="404"/>
    </location>
</feature>
<dbReference type="InterPro" id="IPR004853">
    <property type="entry name" value="Sugar_P_trans_dom"/>
</dbReference>
<evidence type="ECO:0000256" key="4">
    <source>
        <dbReference type="ARBA" id="ARBA00023136"/>
    </source>
</evidence>
<keyword evidence="9" id="KW-1185">Reference proteome</keyword>
<dbReference type="AlphaFoldDB" id="A0A9W6BH93"/>